<gene>
    <name evidence="3" type="ORF">SAMN05660909_00831</name>
</gene>
<keyword evidence="2" id="KW-0732">Signal</keyword>
<dbReference type="Pfam" id="PF06267">
    <property type="entry name" value="DUF1028"/>
    <property type="match status" value="1"/>
</dbReference>
<dbReference type="SUPFAM" id="SSF56235">
    <property type="entry name" value="N-terminal nucleophile aminohydrolases (Ntn hydrolases)"/>
    <property type="match status" value="1"/>
</dbReference>
<dbReference type="AlphaFoldDB" id="A0A1H3YLP5"/>
<dbReference type="PANTHER" id="PTHR39328">
    <property type="entry name" value="BLL2871 PROTEIN"/>
    <property type="match status" value="1"/>
</dbReference>
<dbReference type="Proteomes" id="UP000199656">
    <property type="component" value="Unassembled WGS sequence"/>
</dbReference>
<dbReference type="Gene3D" id="1.25.40.10">
    <property type="entry name" value="Tetratricopeptide repeat domain"/>
    <property type="match status" value="1"/>
</dbReference>
<dbReference type="GO" id="GO:0016787">
    <property type="term" value="F:hydrolase activity"/>
    <property type="evidence" value="ECO:0007669"/>
    <property type="project" value="UniProtKB-KW"/>
</dbReference>
<accession>A0A1H3YLP5</accession>
<keyword evidence="3" id="KW-0378">Hydrolase</keyword>
<dbReference type="EMBL" id="FNRL01000003">
    <property type="protein sequence ID" value="SEA12121.1"/>
    <property type="molecule type" value="Genomic_DNA"/>
</dbReference>
<evidence type="ECO:0000256" key="1">
    <source>
        <dbReference type="PROSITE-ProRule" id="PRU00339"/>
    </source>
</evidence>
<proteinExistence type="predicted"/>
<sequence>MRILFIPLFLFFSLHTTAQNLPSLVSGKNINTTFSIVAFDSVAKEWGVAVATNNIYVGNSTIYIQPGLGAFSVIAETEPKYAIEGFEQLKQGKTIQQAIEYTMQEDAERYLRQVSGIDRNGFTFAFTGAAWKYQPGFAGTLKGKNCVAMGNQLGDKVLQAIVSAFEQTNGTLGQRLLAALTAGQRAGGQIQGKQSAALMVKGANNEWYNNIDLRVDNSTDPFEELTRLLNFHYGRIMLNQAINAINMGNVALGKSRLAEAERMVKGWNGIQSKVALAYLLLKEPSKAVDVIRAALAANPKWKENLPAFYLLKDEPRMKSLIDEKHFTEKDWISAVSLMGQLNRGPETISLCNRGLQDFPRSSYLHYLLGKSLLAAGKRDEARKEVEHAVDLDASNEEAVIMLQGVFK</sequence>
<keyword evidence="1" id="KW-0802">TPR repeat</keyword>
<organism evidence="3 4">
    <name type="scientific">Chitinophaga terrae</name>
    <name type="common">ex Kim and Jung 2007</name>
    <dbReference type="NCBI Taxonomy" id="408074"/>
    <lineage>
        <taxon>Bacteria</taxon>
        <taxon>Pseudomonadati</taxon>
        <taxon>Bacteroidota</taxon>
        <taxon>Chitinophagia</taxon>
        <taxon>Chitinophagales</taxon>
        <taxon>Chitinophagaceae</taxon>
        <taxon>Chitinophaga</taxon>
    </lineage>
</organism>
<dbReference type="OrthoDB" id="9790012at2"/>
<dbReference type="InterPro" id="IPR011990">
    <property type="entry name" value="TPR-like_helical_dom_sf"/>
</dbReference>
<feature type="chain" id="PRO_5011496399" evidence="2">
    <location>
        <begin position="19"/>
        <end position="407"/>
    </location>
</feature>
<dbReference type="InterPro" id="IPR010430">
    <property type="entry name" value="DUF1028"/>
</dbReference>
<reference evidence="4" key="1">
    <citation type="submission" date="2016-10" db="EMBL/GenBank/DDBJ databases">
        <authorList>
            <person name="Varghese N."/>
            <person name="Submissions S."/>
        </authorList>
    </citation>
    <scope>NUCLEOTIDE SEQUENCE [LARGE SCALE GENOMIC DNA]</scope>
    <source>
        <strain evidence="4">DSM 23920</strain>
    </source>
</reference>
<dbReference type="SUPFAM" id="SSF48452">
    <property type="entry name" value="TPR-like"/>
    <property type="match status" value="1"/>
</dbReference>
<evidence type="ECO:0000256" key="2">
    <source>
        <dbReference type="SAM" id="SignalP"/>
    </source>
</evidence>
<feature type="repeat" description="TPR" evidence="1">
    <location>
        <begin position="362"/>
        <end position="395"/>
    </location>
</feature>
<protein>
    <submittedName>
        <fullName evidence="3">Uncharacterized conserved protein, Ntn-hydrolase superfamily</fullName>
    </submittedName>
</protein>
<dbReference type="PANTHER" id="PTHR39328:SF1">
    <property type="entry name" value="BLL2871 PROTEIN"/>
    <property type="match status" value="1"/>
</dbReference>
<evidence type="ECO:0000313" key="4">
    <source>
        <dbReference type="Proteomes" id="UP000199656"/>
    </source>
</evidence>
<feature type="signal peptide" evidence="2">
    <location>
        <begin position="1"/>
        <end position="18"/>
    </location>
</feature>
<dbReference type="InterPro" id="IPR029055">
    <property type="entry name" value="Ntn_hydrolases_N"/>
</dbReference>
<dbReference type="InterPro" id="IPR019734">
    <property type="entry name" value="TPR_rpt"/>
</dbReference>
<dbReference type="PROSITE" id="PS50005">
    <property type="entry name" value="TPR"/>
    <property type="match status" value="1"/>
</dbReference>
<keyword evidence="4" id="KW-1185">Reference proteome</keyword>
<dbReference type="STRING" id="408074.SAMN05660909_00831"/>
<name>A0A1H3YLP5_9BACT</name>
<dbReference type="RefSeq" id="WP_089758992.1">
    <property type="nucleotide sequence ID" value="NZ_BKAT01000001.1"/>
</dbReference>
<evidence type="ECO:0000313" key="3">
    <source>
        <dbReference type="EMBL" id="SEA12121.1"/>
    </source>
</evidence>
<dbReference type="Gene3D" id="3.60.20.10">
    <property type="entry name" value="Glutamine Phosphoribosylpyrophosphate, subunit 1, domain 1"/>
    <property type="match status" value="1"/>
</dbReference>